<accession>X1UNB2</accession>
<proteinExistence type="predicted"/>
<dbReference type="PANTHER" id="PTHR43818">
    <property type="entry name" value="BCDNA.GH03377"/>
    <property type="match status" value="1"/>
</dbReference>
<dbReference type="AlphaFoldDB" id="X1UNB2"/>
<dbReference type="InterPro" id="IPR036291">
    <property type="entry name" value="NAD(P)-bd_dom_sf"/>
</dbReference>
<dbReference type="GO" id="GO:0000166">
    <property type="term" value="F:nucleotide binding"/>
    <property type="evidence" value="ECO:0007669"/>
    <property type="project" value="InterPro"/>
</dbReference>
<organism evidence="2">
    <name type="scientific">marine sediment metagenome</name>
    <dbReference type="NCBI Taxonomy" id="412755"/>
    <lineage>
        <taxon>unclassified sequences</taxon>
        <taxon>metagenomes</taxon>
        <taxon>ecological metagenomes</taxon>
    </lineage>
</organism>
<sequence>MINFLKKKETQFVAVCDVDEKRNNKAKQLIDQTYKNSDCRTYHDFREFLENEKLDAVSIALPDHWHAIISVAVANKGMDIYGEKPLARSIKEGRAIVDAAEQNNIIWQTGSWQRSVPNFHHACELVRNGRLGKITYVEVGLPDGGKSIGTPPVMPVPEGLDWNFWLGPAPTRSYKRKGCHLGCSFFFCQFFQGWD</sequence>
<dbReference type="Pfam" id="PF01408">
    <property type="entry name" value="GFO_IDH_MocA"/>
    <property type="match status" value="1"/>
</dbReference>
<dbReference type="PANTHER" id="PTHR43818:SF5">
    <property type="entry name" value="OXIDOREDUCTASE FAMILY PROTEIN"/>
    <property type="match status" value="1"/>
</dbReference>
<dbReference type="Gene3D" id="3.40.50.720">
    <property type="entry name" value="NAD(P)-binding Rossmann-like Domain"/>
    <property type="match status" value="1"/>
</dbReference>
<evidence type="ECO:0000259" key="1">
    <source>
        <dbReference type="Pfam" id="PF01408"/>
    </source>
</evidence>
<gene>
    <name evidence="2" type="ORF">S12H4_30015</name>
</gene>
<dbReference type="EMBL" id="BARW01017363">
    <property type="protein sequence ID" value="GAJ01391.1"/>
    <property type="molecule type" value="Genomic_DNA"/>
</dbReference>
<protein>
    <recommendedName>
        <fullName evidence="1">Gfo/Idh/MocA-like oxidoreductase N-terminal domain-containing protein</fullName>
    </recommendedName>
</protein>
<reference evidence="2" key="1">
    <citation type="journal article" date="2014" name="Front. Microbiol.">
        <title>High frequency of phylogenetically diverse reductive dehalogenase-homologous genes in deep subseafloor sedimentary metagenomes.</title>
        <authorList>
            <person name="Kawai M."/>
            <person name="Futagami T."/>
            <person name="Toyoda A."/>
            <person name="Takaki Y."/>
            <person name="Nishi S."/>
            <person name="Hori S."/>
            <person name="Arai W."/>
            <person name="Tsubouchi T."/>
            <person name="Morono Y."/>
            <person name="Uchiyama I."/>
            <person name="Ito T."/>
            <person name="Fujiyama A."/>
            <person name="Inagaki F."/>
            <person name="Takami H."/>
        </authorList>
    </citation>
    <scope>NUCLEOTIDE SEQUENCE</scope>
    <source>
        <strain evidence="2">Expedition CK06-06</strain>
    </source>
</reference>
<feature type="domain" description="Gfo/Idh/MocA-like oxidoreductase N-terminal" evidence="1">
    <location>
        <begin position="7"/>
        <end position="108"/>
    </location>
</feature>
<comment type="caution">
    <text evidence="2">The sequence shown here is derived from an EMBL/GenBank/DDBJ whole genome shotgun (WGS) entry which is preliminary data.</text>
</comment>
<evidence type="ECO:0000313" key="2">
    <source>
        <dbReference type="EMBL" id="GAJ01391.1"/>
    </source>
</evidence>
<name>X1UNB2_9ZZZZ</name>
<dbReference type="InterPro" id="IPR000683">
    <property type="entry name" value="Gfo/Idh/MocA-like_OxRdtase_N"/>
</dbReference>
<dbReference type="SUPFAM" id="SSF51735">
    <property type="entry name" value="NAD(P)-binding Rossmann-fold domains"/>
    <property type="match status" value="1"/>
</dbReference>
<dbReference type="InterPro" id="IPR050463">
    <property type="entry name" value="Gfo/Idh/MocA_oxidrdct_glycsds"/>
</dbReference>